<feature type="transmembrane region" description="Helical" evidence="2">
    <location>
        <begin position="6"/>
        <end position="27"/>
    </location>
</feature>
<feature type="coiled-coil region" evidence="1">
    <location>
        <begin position="227"/>
        <end position="254"/>
    </location>
</feature>
<organism evidence="3 4">
    <name type="scientific">Candidatus Marithioploca araucensis</name>
    <dbReference type="NCBI Taxonomy" id="70273"/>
    <lineage>
        <taxon>Bacteria</taxon>
        <taxon>Pseudomonadati</taxon>
        <taxon>Pseudomonadota</taxon>
        <taxon>Gammaproteobacteria</taxon>
        <taxon>Thiotrichales</taxon>
        <taxon>Thiotrichaceae</taxon>
        <taxon>Candidatus Marithioploca</taxon>
    </lineage>
</organism>
<name>A0ABT7VUI3_9GAMM</name>
<evidence type="ECO:0000313" key="3">
    <source>
        <dbReference type="EMBL" id="MDM8563231.1"/>
    </source>
</evidence>
<keyword evidence="2" id="KW-0472">Membrane</keyword>
<evidence type="ECO:0000256" key="1">
    <source>
        <dbReference type="SAM" id="Coils"/>
    </source>
</evidence>
<dbReference type="InterPro" id="IPR036514">
    <property type="entry name" value="SGNH_hydro_sf"/>
</dbReference>
<keyword evidence="2" id="KW-0812">Transmembrane</keyword>
<sequence>MKRKEIKYYILSSILIIVVGFGAIELTTRTISWVSGKGFTLSLHELEPYDKEVESLYQWHPFTGMTFMPNTVFQGGHPSQKEQSLILVDNHSFLSNVPILEYQKSPNEIRIATIGASTTANINLSFDENWPGLLGTLVQNALPEKKLSVINAGVPGFDTAQSIGNLALRVMPFSPDVVIIYHAYNDLKAIRKNLTFEPDYSHIHTKPYGFHKKPHFFIQILDHSMFYVRLRQEYRDYNQEMQKLEKLKNERQGKVTD</sequence>
<evidence type="ECO:0008006" key="5">
    <source>
        <dbReference type="Google" id="ProtNLM"/>
    </source>
</evidence>
<dbReference type="SUPFAM" id="SSF52266">
    <property type="entry name" value="SGNH hydrolase"/>
    <property type="match status" value="1"/>
</dbReference>
<evidence type="ECO:0000313" key="4">
    <source>
        <dbReference type="Proteomes" id="UP001171945"/>
    </source>
</evidence>
<proteinExistence type="predicted"/>
<evidence type="ECO:0000256" key="2">
    <source>
        <dbReference type="SAM" id="Phobius"/>
    </source>
</evidence>
<keyword evidence="1" id="KW-0175">Coiled coil</keyword>
<keyword evidence="4" id="KW-1185">Reference proteome</keyword>
<gene>
    <name evidence="3" type="ORF">QUF54_07745</name>
</gene>
<dbReference type="EMBL" id="JAUCGM010000519">
    <property type="protein sequence ID" value="MDM8563231.1"/>
    <property type="molecule type" value="Genomic_DNA"/>
</dbReference>
<dbReference type="Proteomes" id="UP001171945">
    <property type="component" value="Unassembled WGS sequence"/>
</dbReference>
<accession>A0ABT7VUI3</accession>
<keyword evidence="2" id="KW-1133">Transmembrane helix</keyword>
<comment type="caution">
    <text evidence="3">The sequence shown here is derived from an EMBL/GenBank/DDBJ whole genome shotgun (WGS) entry which is preliminary data.</text>
</comment>
<protein>
    <recommendedName>
        <fullName evidence="5">SGNH hydrolase-type esterase domain-containing protein</fullName>
    </recommendedName>
</protein>
<dbReference type="Gene3D" id="3.40.50.1110">
    <property type="entry name" value="SGNH hydrolase"/>
    <property type="match status" value="1"/>
</dbReference>
<reference evidence="3" key="1">
    <citation type="submission" date="2023-06" db="EMBL/GenBank/DDBJ databases">
        <title>Uncultivated large filamentous bacteria from sulfidic sediments reveal new species and different genomic features in energy metabolism and defense.</title>
        <authorList>
            <person name="Fonseca A."/>
        </authorList>
    </citation>
    <scope>NUCLEOTIDE SEQUENCE</scope>
    <source>
        <strain evidence="3">HSG4</strain>
    </source>
</reference>